<evidence type="ECO:0000313" key="7">
    <source>
        <dbReference type="EMBL" id="AZB72580.1"/>
    </source>
</evidence>
<feature type="transmembrane region" description="Helical" evidence="6">
    <location>
        <begin position="163"/>
        <end position="188"/>
    </location>
</feature>
<comment type="subcellular location">
    <subcellularLocation>
        <location evidence="1">Membrane</location>
        <topology evidence="1">Multi-pass membrane protein</topology>
    </subcellularLocation>
</comment>
<dbReference type="PANTHER" id="PTHR21716:SF66">
    <property type="entry name" value="TRANSPORT PROTEIN SLL0063-RELATED"/>
    <property type="match status" value="1"/>
</dbReference>
<dbReference type="RefSeq" id="WP_208672692.1">
    <property type="nucleotide sequence ID" value="NZ_CP030139.2"/>
</dbReference>
<feature type="transmembrane region" description="Helical" evidence="6">
    <location>
        <begin position="305"/>
        <end position="330"/>
    </location>
</feature>
<evidence type="ECO:0000256" key="6">
    <source>
        <dbReference type="SAM" id="Phobius"/>
    </source>
</evidence>
<dbReference type="GO" id="GO:0016020">
    <property type="term" value="C:membrane"/>
    <property type="evidence" value="ECO:0007669"/>
    <property type="project" value="UniProtKB-SubCell"/>
</dbReference>
<evidence type="ECO:0000256" key="3">
    <source>
        <dbReference type="ARBA" id="ARBA00022692"/>
    </source>
</evidence>
<feature type="transmembrane region" description="Helical" evidence="6">
    <location>
        <begin position="238"/>
        <end position="267"/>
    </location>
</feature>
<evidence type="ECO:0000256" key="5">
    <source>
        <dbReference type="ARBA" id="ARBA00023136"/>
    </source>
</evidence>
<comment type="similarity">
    <text evidence="2">Belongs to the autoinducer-2 exporter (AI-2E) (TC 2.A.86) family.</text>
</comment>
<dbReference type="Pfam" id="PF01594">
    <property type="entry name" value="AI-2E_transport"/>
    <property type="match status" value="1"/>
</dbReference>
<accession>A0AAN1UUH1</accession>
<evidence type="ECO:0000313" key="8">
    <source>
        <dbReference type="Proteomes" id="UP000267249"/>
    </source>
</evidence>
<keyword evidence="4 6" id="KW-1133">Transmembrane helix</keyword>
<dbReference type="AlphaFoldDB" id="A0AAN1UUH1"/>
<sequence length="361" mass="39995">MIADWRTWPAVVRWLLIAPLVALNFWLLQQLLNWLQPLTNMVLVAALVAFILDLPVRWLVQRRLPRSLALLMVLGVGILLITALVTWLLPRLLAEVNVLTQSLPHWYDAAKLEVLQFEAWTLSINLPLDWVSFFQRAVTEITDLAETLSTQLLSFTLEFFDGALNFLITVVLTLFLLVYGEEVSGTVLSRLPAPWRDRLASGLRQKFQAFLGGELIIASLYSVLLLIAFSLLKIPFSLLLALTLGIGSLVPFVDILLVISLSVVLLFQDPAIAAKLFTTVFLLGQINDNLIEPRLMGQIIGLNPVWILLSVLLGLKVFGVVGLFIAVPLASLASDWVNDWTSASAFTPRAQDAAVSGVKLP</sequence>
<protein>
    <submittedName>
        <fullName evidence="7">AI-2E family transporter</fullName>
    </submittedName>
</protein>
<organism evidence="7 8">
    <name type="scientific">Synechococcus elongatus PCC 11801</name>
    <dbReference type="NCBI Taxonomy" id="2219813"/>
    <lineage>
        <taxon>Bacteria</taxon>
        <taxon>Bacillati</taxon>
        <taxon>Cyanobacteriota</taxon>
        <taxon>Cyanophyceae</taxon>
        <taxon>Synechococcales</taxon>
        <taxon>Synechococcaceae</taxon>
        <taxon>Synechococcus</taxon>
    </lineage>
</organism>
<feature type="transmembrane region" description="Helical" evidence="6">
    <location>
        <begin position="68"/>
        <end position="89"/>
    </location>
</feature>
<evidence type="ECO:0000256" key="2">
    <source>
        <dbReference type="ARBA" id="ARBA00009773"/>
    </source>
</evidence>
<keyword evidence="5 6" id="KW-0472">Membrane</keyword>
<keyword evidence="3 6" id="KW-0812">Transmembrane</keyword>
<feature type="transmembrane region" description="Helical" evidence="6">
    <location>
        <begin position="209"/>
        <end position="232"/>
    </location>
</feature>
<feature type="transmembrane region" description="Helical" evidence="6">
    <location>
        <begin position="38"/>
        <end position="56"/>
    </location>
</feature>
<dbReference type="PANTHER" id="PTHR21716">
    <property type="entry name" value="TRANSMEMBRANE PROTEIN"/>
    <property type="match status" value="1"/>
</dbReference>
<evidence type="ECO:0000256" key="1">
    <source>
        <dbReference type="ARBA" id="ARBA00004141"/>
    </source>
</evidence>
<gene>
    <name evidence="7" type="ORF">DOP62_07490</name>
</gene>
<proteinExistence type="inferred from homology"/>
<evidence type="ECO:0000256" key="4">
    <source>
        <dbReference type="ARBA" id="ARBA00022989"/>
    </source>
</evidence>
<dbReference type="InterPro" id="IPR002549">
    <property type="entry name" value="AI-2E-like"/>
</dbReference>
<dbReference type="GO" id="GO:0055085">
    <property type="term" value="P:transmembrane transport"/>
    <property type="evidence" value="ECO:0007669"/>
    <property type="project" value="TreeGrafter"/>
</dbReference>
<dbReference type="Proteomes" id="UP000267249">
    <property type="component" value="Chromosome"/>
</dbReference>
<reference evidence="7 8" key="1">
    <citation type="journal article" date="2018" name="Sci. Rep.">
        <title>Genome Features and Biochemical Characteristics of a Robust, Fast Growing and Naturally Transformable Cyanobacterium Synechococcus elongatus PCC 11801 Isolated from India.</title>
        <authorList>
            <person name="Jaiswal D."/>
            <person name="Sengupta A."/>
            <person name="Sohoni S."/>
            <person name="Sengupta S."/>
            <person name="Phadnavis A.G."/>
            <person name="Pakrasi H.B."/>
            <person name="Wangikar P.P."/>
        </authorList>
    </citation>
    <scope>NUCLEOTIDE SEQUENCE [LARGE SCALE GENOMIC DNA]</scope>
    <source>
        <strain evidence="7 8">PCC 11801</strain>
    </source>
</reference>
<feature type="transmembrane region" description="Helical" evidence="6">
    <location>
        <begin position="12"/>
        <end position="32"/>
    </location>
</feature>
<dbReference type="EMBL" id="CP030139">
    <property type="protein sequence ID" value="AZB72580.1"/>
    <property type="molecule type" value="Genomic_DNA"/>
</dbReference>
<name>A0AAN1UUH1_SYNEL</name>